<sequence>MTTATSITVRVPLAIRHRPGRKTVVTPDAQVSPSTTTRADPALVKAIARAHRYQRILDQGRHGSLTELAAAEKMDRSFLGKLLSLTLLAPDLVEAILEGQCDVGLPTLLRPFPAAWHEQVSALATKQPPPSLPETKARG</sequence>
<accession>A0A4R4DUL6</accession>
<reference evidence="1 2" key="1">
    <citation type="submission" date="2019-03" db="EMBL/GenBank/DDBJ databases">
        <title>Paracraurococcus aquatilis NE82 genome sequence.</title>
        <authorList>
            <person name="Zhao Y."/>
            <person name="Du Z."/>
        </authorList>
    </citation>
    <scope>NUCLEOTIDE SEQUENCE [LARGE SCALE GENOMIC DNA]</scope>
    <source>
        <strain evidence="1 2">NE82</strain>
    </source>
</reference>
<keyword evidence="2" id="KW-1185">Reference proteome</keyword>
<name>A0A4R4DUL6_9PROT</name>
<evidence type="ECO:0000313" key="1">
    <source>
        <dbReference type="EMBL" id="TCZ63980.1"/>
    </source>
</evidence>
<comment type="caution">
    <text evidence="1">The sequence shown here is derived from an EMBL/GenBank/DDBJ whole genome shotgun (WGS) entry which is preliminary data.</text>
</comment>
<dbReference type="Gene3D" id="1.10.10.2830">
    <property type="match status" value="1"/>
</dbReference>
<dbReference type="SUPFAM" id="SSF109709">
    <property type="entry name" value="KorB DNA-binding domain-like"/>
    <property type="match status" value="1"/>
</dbReference>
<dbReference type="AlphaFoldDB" id="A0A4R4DUL6"/>
<dbReference type="RefSeq" id="WP_132286921.1">
    <property type="nucleotide sequence ID" value="NZ_SKBM01000006.1"/>
</dbReference>
<gene>
    <name evidence="1" type="ORF">EXY23_08360</name>
</gene>
<evidence type="ECO:0000313" key="2">
    <source>
        <dbReference type="Proteomes" id="UP000295023"/>
    </source>
</evidence>
<organism evidence="1 2">
    <name type="scientific">Roseicella aquatilis</name>
    <dbReference type="NCBI Taxonomy" id="2527868"/>
    <lineage>
        <taxon>Bacteria</taxon>
        <taxon>Pseudomonadati</taxon>
        <taxon>Pseudomonadota</taxon>
        <taxon>Alphaproteobacteria</taxon>
        <taxon>Acetobacterales</taxon>
        <taxon>Roseomonadaceae</taxon>
        <taxon>Roseicella</taxon>
    </lineage>
</organism>
<dbReference type="OrthoDB" id="1550462at2"/>
<dbReference type="EMBL" id="SKBM01000006">
    <property type="protein sequence ID" value="TCZ63980.1"/>
    <property type="molecule type" value="Genomic_DNA"/>
</dbReference>
<protein>
    <recommendedName>
        <fullName evidence="3">LacI family transcriptional regulator</fullName>
    </recommendedName>
</protein>
<evidence type="ECO:0008006" key="3">
    <source>
        <dbReference type="Google" id="ProtNLM"/>
    </source>
</evidence>
<proteinExistence type="predicted"/>
<dbReference type="Proteomes" id="UP000295023">
    <property type="component" value="Unassembled WGS sequence"/>
</dbReference>